<name>A0A9W9AP40_9AGAR</name>
<feature type="region of interest" description="Disordered" evidence="1">
    <location>
        <begin position="299"/>
        <end position="318"/>
    </location>
</feature>
<evidence type="ECO:0000313" key="3">
    <source>
        <dbReference type="Proteomes" id="UP001150238"/>
    </source>
</evidence>
<feature type="compositionally biased region" description="Polar residues" evidence="1">
    <location>
        <begin position="548"/>
        <end position="559"/>
    </location>
</feature>
<dbReference type="Proteomes" id="UP001150238">
    <property type="component" value="Unassembled WGS sequence"/>
</dbReference>
<feature type="region of interest" description="Disordered" evidence="1">
    <location>
        <begin position="223"/>
        <end position="275"/>
    </location>
</feature>
<evidence type="ECO:0000256" key="1">
    <source>
        <dbReference type="SAM" id="MobiDB-lite"/>
    </source>
</evidence>
<feature type="compositionally biased region" description="Polar residues" evidence="1">
    <location>
        <begin position="648"/>
        <end position="666"/>
    </location>
</feature>
<feature type="compositionally biased region" description="Polar residues" evidence="1">
    <location>
        <begin position="25"/>
        <end position="53"/>
    </location>
</feature>
<sequence length="768" mass="83253">MSSALPSRSDSSRNWWSLSSKGSTREPSSYPQEKASRPSSSKRNDSTKFNTLASAFGLKTKKHPSLTIEDPPATSFPSHHENEPLYSPKLSPKYTNRPPSKSVSSTRSRVDSIEPRTPSDGQRDSASNRHSLLTLSDIDPFAARSGIAVPHSPIDPNRLSAYSGSSVVPEYITKKLDDVPVAASRVSYASSSSHSFSPDDMASLSPPSSLYFIAEKTHKNLSQKKSLGDLGQRTNRSKLDEFPPGMIKSNSSVTLTDKNRLSHPEIFSAPRPPMRARGMTDAAAIYRLPNFLQDDRSATNSATFSLSSPSSPPPVSPRVVIRQPSLQRMGLPISAPPSHRLPPPPVPVDVTDDEDVDPLRFSNSASSSTTSFKSARDAGMVNQHYIPRSRPREREFRPVEDTVQKSRTLKKAVSHQSLSKMASSSAISVSTPPPMPEKGPRKQRSFHHPRIPLPQMPSLKHHSSGSVVPPSDGPEPKRGSMNGPPTPSRKRLFSGSSTRRPSTSQETWGEDDHRSVFSLDREKSTPISPISTKPSSHSSFWDEGSADATPSSPRASTMDYTPQQIMSPAEMLKLEADVRESLSLSRSRGMSIVSSSTVASESDSTSPLPSLMSSIRSHGLLNPQPHPIRSNSMGSGGMVVTPRLPRPSTGQSVSSPTLSNTISTPGLVSLPPPPRSRRPQPASNAPEPSLKALSPPPRTKAVNKTVSNDKLNRRTPLTRKSSFLDIDGDLASNQLSSPSIPLHGGDSFLDLARESLDTVRSDTDEEQF</sequence>
<feature type="compositionally biased region" description="Polar residues" evidence="1">
    <location>
        <begin position="494"/>
        <end position="507"/>
    </location>
</feature>
<protein>
    <submittedName>
        <fullName evidence="2">Uncharacterized protein</fullName>
    </submittedName>
</protein>
<reference evidence="2" key="1">
    <citation type="submission" date="2022-08" db="EMBL/GenBank/DDBJ databases">
        <authorList>
            <consortium name="DOE Joint Genome Institute"/>
            <person name="Min B."/>
            <person name="Riley R."/>
            <person name="Sierra-Patev S."/>
            <person name="Naranjo-Ortiz M."/>
            <person name="Looney B."/>
            <person name="Konkel Z."/>
            <person name="Slot J.C."/>
            <person name="Sakamoto Y."/>
            <person name="Steenwyk J.L."/>
            <person name="Rokas A."/>
            <person name="Carro J."/>
            <person name="Camarero S."/>
            <person name="Ferreira P."/>
            <person name="Molpeceres G."/>
            <person name="Ruiz-Duenas F.J."/>
            <person name="Serrano A."/>
            <person name="Henrissat B."/>
            <person name="Drula E."/>
            <person name="Hughes K.W."/>
            <person name="Mata J.L."/>
            <person name="Ishikawa N.K."/>
            <person name="Vargas-Isla R."/>
            <person name="Ushijima S."/>
            <person name="Smith C.A."/>
            <person name="Ahrendt S."/>
            <person name="Andreopoulos W."/>
            <person name="He G."/>
            <person name="Labutti K."/>
            <person name="Lipzen A."/>
            <person name="Ng V."/>
            <person name="Sandor L."/>
            <person name="Barry K."/>
            <person name="Martinez A.T."/>
            <person name="Xiao Y."/>
            <person name="Gibbons J.G."/>
            <person name="Terashima K."/>
            <person name="Hibbett D.S."/>
            <person name="Grigoriev I.V."/>
        </authorList>
    </citation>
    <scope>NUCLEOTIDE SEQUENCE</scope>
    <source>
        <strain evidence="2">Sp2 HRB7682 ss15</strain>
    </source>
</reference>
<reference evidence="2" key="2">
    <citation type="journal article" date="2023" name="Proc. Natl. Acad. Sci. U.S.A.">
        <title>A global phylogenomic analysis of the shiitake genus Lentinula.</title>
        <authorList>
            <person name="Sierra-Patev S."/>
            <person name="Min B."/>
            <person name="Naranjo-Ortiz M."/>
            <person name="Looney B."/>
            <person name="Konkel Z."/>
            <person name="Slot J.C."/>
            <person name="Sakamoto Y."/>
            <person name="Steenwyk J.L."/>
            <person name="Rokas A."/>
            <person name="Carro J."/>
            <person name="Camarero S."/>
            <person name="Ferreira P."/>
            <person name="Molpeceres G."/>
            <person name="Ruiz-Duenas F.J."/>
            <person name="Serrano A."/>
            <person name="Henrissat B."/>
            <person name="Drula E."/>
            <person name="Hughes K.W."/>
            <person name="Mata J.L."/>
            <person name="Ishikawa N.K."/>
            <person name="Vargas-Isla R."/>
            <person name="Ushijima S."/>
            <person name="Smith C.A."/>
            <person name="Donoghue J."/>
            <person name="Ahrendt S."/>
            <person name="Andreopoulos W."/>
            <person name="He G."/>
            <person name="LaButti K."/>
            <person name="Lipzen A."/>
            <person name="Ng V."/>
            <person name="Riley R."/>
            <person name="Sandor L."/>
            <person name="Barry K."/>
            <person name="Martinez A.T."/>
            <person name="Xiao Y."/>
            <person name="Gibbons J.G."/>
            <person name="Terashima K."/>
            <person name="Grigoriev I.V."/>
            <person name="Hibbett D."/>
        </authorList>
    </citation>
    <scope>NUCLEOTIDE SEQUENCE</scope>
    <source>
        <strain evidence="2">Sp2 HRB7682 ss15</strain>
    </source>
</reference>
<feature type="region of interest" description="Disordered" evidence="1">
    <location>
        <begin position="329"/>
        <end position="559"/>
    </location>
</feature>
<dbReference type="AlphaFoldDB" id="A0A9W9AP40"/>
<organism evidence="2 3">
    <name type="scientific">Lentinula lateritia</name>
    <dbReference type="NCBI Taxonomy" id="40482"/>
    <lineage>
        <taxon>Eukaryota</taxon>
        <taxon>Fungi</taxon>
        <taxon>Dikarya</taxon>
        <taxon>Basidiomycota</taxon>
        <taxon>Agaricomycotina</taxon>
        <taxon>Agaricomycetes</taxon>
        <taxon>Agaricomycetidae</taxon>
        <taxon>Agaricales</taxon>
        <taxon>Marasmiineae</taxon>
        <taxon>Omphalotaceae</taxon>
        <taxon>Lentinula</taxon>
    </lineage>
</organism>
<feature type="compositionally biased region" description="Low complexity" evidence="1">
    <location>
        <begin position="1"/>
        <end position="22"/>
    </location>
</feature>
<feature type="compositionally biased region" description="Basic and acidic residues" evidence="1">
    <location>
        <begin position="390"/>
        <end position="404"/>
    </location>
</feature>
<feature type="compositionally biased region" description="Low complexity" evidence="1">
    <location>
        <begin position="584"/>
        <end position="606"/>
    </location>
</feature>
<dbReference type="EMBL" id="JANVFS010000011">
    <property type="protein sequence ID" value="KAJ4484958.1"/>
    <property type="molecule type" value="Genomic_DNA"/>
</dbReference>
<feature type="compositionally biased region" description="Low complexity" evidence="1">
    <location>
        <begin position="414"/>
        <end position="430"/>
    </location>
</feature>
<feature type="compositionally biased region" description="Polar residues" evidence="1">
    <location>
        <begin position="607"/>
        <end position="616"/>
    </location>
</feature>
<gene>
    <name evidence="2" type="ORF">C8J55DRAFT_559119</name>
</gene>
<feature type="compositionally biased region" description="Low complexity" evidence="1">
    <location>
        <begin position="525"/>
        <end position="539"/>
    </location>
</feature>
<proteinExistence type="predicted"/>
<evidence type="ECO:0000313" key="2">
    <source>
        <dbReference type="EMBL" id="KAJ4484958.1"/>
    </source>
</evidence>
<feature type="compositionally biased region" description="Polar residues" evidence="1">
    <location>
        <begin position="93"/>
        <end position="107"/>
    </location>
</feature>
<comment type="caution">
    <text evidence="2">The sequence shown here is derived from an EMBL/GenBank/DDBJ whole genome shotgun (WGS) entry which is preliminary data.</text>
</comment>
<feature type="compositionally biased region" description="Basic residues" evidence="1">
    <location>
        <begin position="441"/>
        <end position="450"/>
    </location>
</feature>
<feature type="compositionally biased region" description="Basic and acidic residues" evidence="1">
    <location>
        <begin position="510"/>
        <end position="524"/>
    </location>
</feature>
<feature type="region of interest" description="Disordered" evidence="1">
    <location>
        <begin position="1"/>
        <end position="132"/>
    </location>
</feature>
<feature type="region of interest" description="Disordered" evidence="1">
    <location>
        <begin position="584"/>
        <end position="723"/>
    </location>
</feature>
<accession>A0A9W9AP40</accession>
<feature type="compositionally biased region" description="Low complexity" evidence="1">
    <location>
        <begin position="361"/>
        <end position="373"/>
    </location>
</feature>